<evidence type="ECO:0000259" key="5">
    <source>
        <dbReference type="PROSITE" id="PS50102"/>
    </source>
</evidence>
<reference evidence="6" key="1">
    <citation type="submission" date="2014-05" db="EMBL/GenBank/DDBJ databases">
        <authorList>
            <person name="Chronopoulou M."/>
        </authorList>
    </citation>
    <scope>NUCLEOTIDE SEQUENCE</scope>
    <source>
        <tissue evidence="6">Whole organism</tissue>
    </source>
</reference>
<dbReference type="GO" id="GO:0003730">
    <property type="term" value="F:mRNA 3'-UTR binding"/>
    <property type="evidence" value="ECO:0007669"/>
    <property type="project" value="TreeGrafter"/>
</dbReference>
<evidence type="ECO:0000256" key="3">
    <source>
        <dbReference type="PROSITE-ProRule" id="PRU00176"/>
    </source>
</evidence>
<evidence type="ECO:0000313" key="6">
    <source>
        <dbReference type="EMBL" id="CDW23276.1"/>
    </source>
</evidence>
<dbReference type="GO" id="GO:0000398">
    <property type="term" value="P:mRNA splicing, via spliceosome"/>
    <property type="evidence" value="ECO:0007669"/>
    <property type="project" value="TreeGrafter"/>
</dbReference>
<dbReference type="PROSITE" id="PS50102">
    <property type="entry name" value="RRM"/>
    <property type="match status" value="3"/>
</dbReference>
<dbReference type="InterPro" id="IPR012677">
    <property type="entry name" value="Nucleotide-bd_a/b_plait_sf"/>
</dbReference>
<organism evidence="6">
    <name type="scientific">Lepeophtheirus salmonis</name>
    <name type="common">Salmon louse</name>
    <name type="synonym">Caligus salmonis</name>
    <dbReference type="NCBI Taxonomy" id="72036"/>
    <lineage>
        <taxon>Eukaryota</taxon>
        <taxon>Metazoa</taxon>
        <taxon>Ecdysozoa</taxon>
        <taxon>Arthropoda</taxon>
        <taxon>Crustacea</taxon>
        <taxon>Multicrustacea</taxon>
        <taxon>Hexanauplia</taxon>
        <taxon>Copepoda</taxon>
        <taxon>Siphonostomatoida</taxon>
        <taxon>Caligidae</taxon>
        <taxon>Lepeophtheirus</taxon>
    </lineage>
</organism>
<evidence type="ECO:0000256" key="4">
    <source>
        <dbReference type="SAM" id="MobiDB-lite"/>
    </source>
</evidence>
<evidence type="ECO:0000256" key="1">
    <source>
        <dbReference type="ARBA" id="ARBA00022737"/>
    </source>
</evidence>
<feature type="domain" description="RRM" evidence="5">
    <location>
        <begin position="109"/>
        <end position="186"/>
    </location>
</feature>
<dbReference type="PANTHER" id="PTHR48026">
    <property type="entry name" value="HOMOLOGOUS TO DROSOPHILA SQD (SQUID) PROTEIN"/>
    <property type="match status" value="1"/>
</dbReference>
<feature type="region of interest" description="Disordered" evidence="4">
    <location>
        <begin position="84"/>
        <end position="103"/>
    </location>
</feature>
<sequence>MPHSNNETSGPEKERKLFLGGLNYSTTEDGLKKYFEKYGELVDIVVMRFPDTRRSRGFGFVTFAQVDQADACFEERPHTIDSTTIETKRATPKEEMESADEGSQPEVMRKLFIGGLDYSTDDETLKAFFEQFGELVDCVVMKFRDTKRSRGFGFVTYAHSDMVDTCQAARPHTIDGAKVETKRATPREDVAKPESSSSVKKIFIGGLKDGIEDEDLKDYFSKFGNVVNVEQMREKPTNRKRGFGFVEFDDYDPVDKIVLIGKHYLNDWRIDVKKAISRSDLNGGGGGGGGRREPDRGPRGRGPGGSRGQPAPWGNSGGNGFSGGYDNYGNGGGGNGGGGGWGNSGGGQPSPWASSNNNGGGWDDHHGGWGGGNNGWGDNFGNRGNSGGPMRNSIVGSGRNAPYSMGRGGFGGGGGGGYNRSSGGGRW</sequence>
<evidence type="ECO:0000256" key="2">
    <source>
        <dbReference type="ARBA" id="ARBA00022884"/>
    </source>
</evidence>
<dbReference type="GO" id="GO:0071013">
    <property type="term" value="C:catalytic step 2 spliceosome"/>
    <property type="evidence" value="ECO:0007669"/>
    <property type="project" value="TreeGrafter"/>
</dbReference>
<keyword evidence="6" id="KW-0687">Ribonucleoprotein</keyword>
<dbReference type="InterPro" id="IPR035979">
    <property type="entry name" value="RBD_domain_sf"/>
</dbReference>
<feature type="region of interest" description="Disordered" evidence="4">
    <location>
        <begin position="278"/>
        <end position="320"/>
    </location>
</feature>
<name>A0A0K2TCT3_LEPSM</name>
<feature type="compositionally biased region" description="Gly residues" evidence="4">
    <location>
        <begin position="339"/>
        <end position="348"/>
    </location>
</feature>
<keyword evidence="2 3" id="KW-0694">RNA-binding</keyword>
<feature type="domain" description="RRM" evidence="5">
    <location>
        <begin position="15"/>
        <end position="92"/>
    </location>
</feature>
<dbReference type="AlphaFoldDB" id="A0A0K2TCT3"/>
<dbReference type="Pfam" id="PF00076">
    <property type="entry name" value="RRM_1"/>
    <property type="match status" value="3"/>
</dbReference>
<dbReference type="InterPro" id="IPR000504">
    <property type="entry name" value="RRM_dom"/>
</dbReference>
<dbReference type="SUPFAM" id="SSF54928">
    <property type="entry name" value="RNA-binding domain, RBD"/>
    <property type="match status" value="3"/>
</dbReference>
<dbReference type="SMART" id="SM00360">
    <property type="entry name" value="RRM"/>
    <property type="match status" value="3"/>
</dbReference>
<dbReference type="GO" id="GO:0098687">
    <property type="term" value="C:chromosomal region"/>
    <property type="evidence" value="ECO:0007669"/>
    <property type="project" value="UniProtKB-ARBA"/>
</dbReference>
<feature type="compositionally biased region" description="Basic and acidic residues" evidence="4">
    <location>
        <begin position="86"/>
        <end position="96"/>
    </location>
</feature>
<accession>A0A0K2TCT3</accession>
<proteinExistence type="predicted"/>
<feature type="compositionally biased region" description="Gly residues" evidence="4">
    <location>
        <begin position="406"/>
        <end position="427"/>
    </location>
</feature>
<protein>
    <submittedName>
        <fullName evidence="6">Heterogeneous nuclear ribonucleoprotein A3 [Bos mutus]</fullName>
    </submittedName>
</protein>
<keyword evidence="1" id="KW-0677">Repeat</keyword>
<dbReference type="PANTHER" id="PTHR48026:SF14">
    <property type="entry name" value="HETEROGENEOUS NUCLEAR RIBONUCLEOPROTEIN A1"/>
    <property type="match status" value="1"/>
</dbReference>
<gene>
    <name evidence="6" type="primary">HNRNPA3</name>
</gene>
<feature type="region of interest" description="Disordered" evidence="4">
    <location>
        <begin position="339"/>
        <end position="427"/>
    </location>
</feature>
<dbReference type="EMBL" id="HACA01005915">
    <property type="protein sequence ID" value="CDW23276.1"/>
    <property type="molecule type" value="Transcribed_RNA"/>
</dbReference>
<dbReference type="Gene3D" id="3.30.70.330">
    <property type="match status" value="3"/>
</dbReference>
<feature type="domain" description="RRM" evidence="5">
    <location>
        <begin position="200"/>
        <end position="277"/>
    </location>
</feature>
<dbReference type="FunFam" id="3.30.70.330:FF:000040">
    <property type="entry name" value="Heterogeneous nuclear ribonucleoprotein A2/B1"/>
    <property type="match status" value="2"/>
</dbReference>
<dbReference type="OrthoDB" id="1875751at2759"/>